<dbReference type="AlphaFoldDB" id="A0A5J4PAQ2"/>
<reference evidence="1" key="1">
    <citation type="submission" date="2019-03" db="EMBL/GenBank/DDBJ databases">
        <title>Single cell metagenomics reveals metabolic interactions within the superorganism composed of flagellate Streblomastix strix and complex community of Bacteroidetes bacteria on its surface.</title>
        <authorList>
            <person name="Treitli S.C."/>
            <person name="Kolisko M."/>
            <person name="Husnik F."/>
            <person name="Keeling P."/>
            <person name="Hampl V."/>
        </authorList>
    </citation>
    <scope>NUCLEOTIDE SEQUENCE</scope>
    <source>
        <strain evidence="1">STM</strain>
    </source>
</reference>
<evidence type="ECO:0000313" key="1">
    <source>
        <dbReference type="EMBL" id="KAA6306615.1"/>
    </source>
</evidence>
<feature type="non-terminal residue" evidence="1">
    <location>
        <position position="23"/>
    </location>
</feature>
<protein>
    <submittedName>
        <fullName evidence="1">TIGR00730 family Rossman fold protein</fullName>
    </submittedName>
</protein>
<dbReference type="EMBL" id="SNRY01009776">
    <property type="protein sequence ID" value="KAA6306615.1"/>
    <property type="molecule type" value="Genomic_DNA"/>
</dbReference>
<organism evidence="1">
    <name type="scientific">termite gut metagenome</name>
    <dbReference type="NCBI Taxonomy" id="433724"/>
    <lineage>
        <taxon>unclassified sequences</taxon>
        <taxon>metagenomes</taxon>
        <taxon>organismal metagenomes</taxon>
    </lineage>
</organism>
<accession>A0A5J4PAQ2</accession>
<proteinExistence type="predicted"/>
<comment type="caution">
    <text evidence="1">The sequence shown here is derived from an EMBL/GenBank/DDBJ whole genome shotgun (WGS) entry which is preliminary data.</text>
</comment>
<sequence>MNNIASVCVYSGSSTRIGEIYVD</sequence>
<gene>
    <name evidence="1" type="ORF">EZS27_041726</name>
</gene>
<name>A0A5J4PAQ2_9ZZZZ</name>